<dbReference type="Proteomes" id="UP000824469">
    <property type="component" value="Unassembled WGS sequence"/>
</dbReference>
<evidence type="ECO:0000313" key="1">
    <source>
        <dbReference type="EMBL" id="KAH9327241.1"/>
    </source>
</evidence>
<accession>A0AA38GR27</accession>
<comment type="caution">
    <text evidence="1">The sequence shown here is derived from an EMBL/GenBank/DDBJ whole genome shotgun (WGS) entry which is preliminary data.</text>
</comment>
<reference evidence="1 2" key="1">
    <citation type="journal article" date="2021" name="Nat. Plants">
        <title>The Taxus genome provides insights into paclitaxel biosynthesis.</title>
        <authorList>
            <person name="Xiong X."/>
            <person name="Gou J."/>
            <person name="Liao Q."/>
            <person name="Li Y."/>
            <person name="Zhou Q."/>
            <person name="Bi G."/>
            <person name="Li C."/>
            <person name="Du R."/>
            <person name="Wang X."/>
            <person name="Sun T."/>
            <person name="Guo L."/>
            <person name="Liang H."/>
            <person name="Lu P."/>
            <person name="Wu Y."/>
            <person name="Zhang Z."/>
            <person name="Ro D.K."/>
            <person name="Shang Y."/>
            <person name="Huang S."/>
            <person name="Yan J."/>
        </authorList>
    </citation>
    <scope>NUCLEOTIDE SEQUENCE [LARGE SCALE GENOMIC DNA]</scope>
    <source>
        <strain evidence="1">Ta-2019</strain>
    </source>
</reference>
<evidence type="ECO:0000313" key="2">
    <source>
        <dbReference type="Proteomes" id="UP000824469"/>
    </source>
</evidence>
<dbReference type="AlphaFoldDB" id="A0AA38GR27"/>
<keyword evidence="2" id="KW-1185">Reference proteome</keyword>
<dbReference type="PANTHER" id="PTHR48253:SF2">
    <property type="entry name" value="ISOPENICILLIN N SYNTHASE-LIKE FE(2+) 2OG DIOXYGENASE DOMAIN-CONTAINING PROTEIN"/>
    <property type="match status" value="1"/>
</dbReference>
<dbReference type="PANTHER" id="PTHR48253">
    <property type="match status" value="1"/>
</dbReference>
<organism evidence="1 2">
    <name type="scientific">Taxus chinensis</name>
    <name type="common">Chinese yew</name>
    <name type="synonym">Taxus wallichiana var. chinensis</name>
    <dbReference type="NCBI Taxonomy" id="29808"/>
    <lineage>
        <taxon>Eukaryota</taxon>
        <taxon>Viridiplantae</taxon>
        <taxon>Streptophyta</taxon>
        <taxon>Embryophyta</taxon>
        <taxon>Tracheophyta</taxon>
        <taxon>Spermatophyta</taxon>
        <taxon>Pinopsida</taxon>
        <taxon>Pinidae</taxon>
        <taxon>Conifers II</taxon>
        <taxon>Cupressales</taxon>
        <taxon>Taxaceae</taxon>
        <taxon>Taxus</taxon>
    </lineage>
</organism>
<protein>
    <submittedName>
        <fullName evidence="1">Uncharacterized protein</fullName>
    </submittedName>
</protein>
<dbReference type="EMBL" id="JAHRHJ020000002">
    <property type="protein sequence ID" value="KAH9327241.1"/>
    <property type="molecule type" value="Genomic_DNA"/>
</dbReference>
<sequence>MEKKAEILELLEIDYCSMISENKEITGKVMGALGPNGPGLLAITGVPNVQLLRNTLLPFARKIALMDDTQRRHILKVLVVPGNFLGSSEMPGLSEMVVWYVYFGLENDIP</sequence>
<proteinExistence type="predicted"/>
<gene>
    <name evidence="1" type="ORF">KI387_007419</name>
</gene>
<name>A0AA38GR27_TAXCH</name>